<dbReference type="Proteomes" id="UP000254209">
    <property type="component" value="Unassembled WGS sequence"/>
</dbReference>
<dbReference type="InterPro" id="IPR005950">
    <property type="entry name" value="ModA"/>
</dbReference>
<dbReference type="AlphaFoldDB" id="A0A376BTU9"/>
<sequence>MNVKTLTLLALLAATPVHAAEITVSAAASLKDAFQTIAQHYQKQYPQDKIKLNTAASGVLLQQLARGAPVDVFATADQITMNKAAQQNLIQPSTRRNFARNTLVLITPKNSPNRLNKLHDLQQIGVKKIAIGKPDSVPAGKYAQDALNHTKLFNPLKPKYIYTQNVRQALDYVSRGEVDTGFVYRTDAQLKQTTLKIAAEIPTPTPVVYPIALTQHSKNTAAAQRFTQYILSEQGQSVLRRYGFAKP</sequence>
<dbReference type="InterPro" id="IPR050682">
    <property type="entry name" value="ModA/WtpA"/>
</dbReference>
<feature type="binding site" evidence="6">
    <location>
        <position position="57"/>
    </location>
    <ligand>
        <name>molybdate</name>
        <dbReference type="ChEBI" id="CHEBI:36264"/>
    </ligand>
</feature>
<feature type="binding site" evidence="6">
    <location>
        <position position="184"/>
    </location>
    <ligand>
        <name>molybdate</name>
        <dbReference type="ChEBI" id="CHEBI:36264"/>
    </ligand>
</feature>
<dbReference type="Pfam" id="PF13531">
    <property type="entry name" value="SBP_bac_11"/>
    <property type="match status" value="1"/>
</dbReference>
<dbReference type="RefSeq" id="WP_034293730.1">
    <property type="nucleotide sequence ID" value="NZ_CP091519.2"/>
</dbReference>
<evidence type="ECO:0000256" key="1">
    <source>
        <dbReference type="ARBA" id="ARBA00009175"/>
    </source>
</evidence>
<dbReference type="Gene3D" id="3.40.190.10">
    <property type="entry name" value="Periplasmic binding protein-like II"/>
    <property type="match status" value="2"/>
</dbReference>
<evidence type="ECO:0000256" key="3">
    <source>
        <dbReference type="ARBA" id="ARBA00022723"/>
    </source>
</evidence>
<evidence type="ECO:0000256" key="5">
    <source>
        <dbReference type="ARBA" id="ARBA00062515"/>
    </source>
</evidence>
<evidence type="ECO:0000256" key="6">
    <source>
        <dbReference type="PIRSR" id="PIRSR004846-1"/>
    </source>
</evidence>
<keyword evidence="2 6" id="KW-0500">Molybdenum</keyword>
<dbReference type="FunFam" id="3.40.190.10:FF:000035">
    <property type="entry name" value="Molybdate ABC transporter substrate-binding protein"/>
    <property type="match status" value="1"/>
</dbReference>
<feature type="chain" id="PRO_5016895602" evidence="7">
    <location>
        <begin position="20"/>
        <end position="247"/>
    </location>
</feature>
<comment type="subunit">
    <text evidence="5">The complex is composed of two ATP-binding proteins (ModC), two transmembrane proteins (ModB) and a solute-binding protein (ModA).</text>
</comment>
<proteinExistence type="inferred from homology"/>
<dbReference type="PIRSF" id="PIRSF004846">
    <property type="entry name" value="ModA"/>
    <property type="match status" value="1"/>
</dbReference>
<comment type="similarity">
    <text evidence="1">Belongs to the bacterial solute-binding protein ModA family.</text>
</comment>
<evidence type="ECO:0000313" key="9">
    <source>
        <dbReference type="Proteomes" id="UP000254209"/>
    </source>
</evidence>
<evidence type="ECO:0000256" key="4">
    <source>
        <dbReference type="ARBA" id="ARBA00022729"/>
    </source>
</evidence>
<dbReference type="NCBIfam" id="TIGR01256">
    <property type="entry name" value="modA"/>
    <property type="match status" value="1"/>
</dbReference>
<feature type="binding site" evidence="6">
    <location>
        <position position="166"/>
    </location>
    <ligand>
        <name>molybdate</name>
        <dbReference type="ChEBI" id="CHEBI:36264"/>
    </ligand>
</feature>
<dbReference type="OrthoDB" id="9785015at2"/>
<dbReference type="EMBL" id="UFSO01000003">
    <property type="protein sequence ID" value="SSY80412.1"/>
    <property type="molecule type" value="Genomic_DNA"/>
</dbReference>
<protein>
    <submittedName>
        <fullName evidence="8">Molybdate-binding periplasmic protein</fullName>
    </submittedName>
</protein>
<dbReference type="GO" id="GO:0015689">
    <property type="term" value="P:molybdate ion transport"/>
    <property type="evidence" value="ECO:0007669"/>
    <property type="project" value="InterPro"/>
</dbReference>
<evidence type="ECO:0000313" key="8">
    <source>
        <dbReference type="EMBL" id="SSY80412.1"/>
    </source>
</evidence>
<dbReference type="PANTHER" id="PTHR30632:SF0">
    <property type="entry name" value="SULFATE-BINDING PROTEIN"/>
    <property type="match status" value="1"/>
</dbReference>
<feature type="binding site" evidence="6">
    <location>
        <position position="139"/>
    </location>
    <ligand>
        <name>molybdate</name>
        <dbReference type="ChEBI" id="CHEBI:36264"/>
    </ligand>
</feature>
<organism evidence="8 9">
    <name type="scientific">Alysiella crassa</name>
    <dbReference type="NCBI Taxonomy" id="153491"/>
    <lineage>
        <taxon>Bacteria</taxon>
        <taxon>Pseudomonadati</taxon>
        <taxon>Pseudomonadota</taxon>
        <taxon>Betaproteobacteria</taxon>
        <taxon>Neisseriales</taxon>
        <taxon>Neisseriaceae</taxon>
        <taxon>Alysiella</taxon>
    </lineage>
</organism>
<name>A0A376BTU9_9NEIS</name>
<dbReference type="GO" id="GO:0030973">
    <property type="term" value="F:molybdate ion binding"/>
    <property type="evidence" value="ECO:0007669"/>
    <property type="project" value="UniProtKB-ARBA"/>
</dbReference>
<accession>A0A376BTU9</accession>
<dbReference type="PANTHER" id="PTHR30632">
    <property type="entry name" value="MOLYBDATE-BINDING PERIPLASMIC PROTEIN"/>
    <property type="match status" value="1"/>
</dbReference>
<feature type="binding site" evidence="6">
    <location>
        <position position="29"/>
    </location>
    <ligand>
        <name>molybdate</name>
        <dbReference type="ChEBI" id="CHEBI:36264"/>
    </ligand>
</feature>
<dbReference type="GO" id="GO:1901359">
    <property type="term" value="F:tungstate binding"/>
    <property type="evidence" value="ECO:0007669"/>
    <property type="project" value="UniProtKB-ARBA"/>
</dbReference>
<dbReference type="GO" id="GO:0046872">
    <property type="term" value="F:metal ion binding"/>
    <property type="evidence" value="ECO:0007669"/>
    <property type="project" value="UniProtKB-KW"/>
</dbReference>
<keyword evidence="4 7" id="KW-0732">Signal</keyword>
<dbReference type="STRING" id="1120980.GCA_000745955_01704"/>
<keyword evidence="9" id="KW-1185">Reference proteome</keyword>
<gene>
    <name evidence="8" type="primary">modA</name>
    <name evidence="8" type="ORF">NCTC10283_01971</name>
</gene>
<evidence type="ECO:0000256" key="7">
    <source>
        <dbReference type="SAM" id="SignalP"/>
    </source>
</evidence>
<keyword evidence="3 6" id="KW-0479">Metal-binding</keyword>
<feature type="signal peptide" evidence="7">
    <location>
        <begin position="1"/>
        <end position="19"/>
    </location>
</feature>
<evidence type="ECO:0000256" key="2">
    <source>
        <dbReference type="ARBA" id="ARBA00022505"/>
    </source>
</evidence>
<reference evidence="8 9" key="1">
    <citation type="submission" date="2018-06" db="EMBL/GenBank/DDBJ databases">
        <authorList>
            <consortium name="Pathogen Informatics"/>
            <person name="Doyle S."/>
        </authorList>
    </citation>
    <scope>NUCLEOTIDE SEQUENCE [LARGE SCALE GENOMIC DNA]</scope>
    <source>
        <strain evidence="8 9">NCTC10283</strain>
    </source>
</reference>
<dbReference type="SUPFAM" id="SSF53850">
    <property type="entry name" value="Periplasmic binding protein-like II"/>
    <property type="match status" value="1"/>
</dbReference>